<gene>
    <name evidence="9" type="ORF">Aud_010411</name>
    <name evidence="8" type="ORF">IFM46972_07499</name>
</gene>
<dbReference type="EMBL" id="BBXM02000009">
    <property type="protein sequence ID" value="GIC93923.1"/>
    <property type="molecule type" value="Genomic_DNA"/>
</dbReference>
<dbReference type="GO" id="GO:0015165">
    <property type="term" value="F:pyrimidine nucleotide-sugar transmembrane transporter activity"/>
    <property type="evidence" value="ECO:0007669"/>
    <property type="project" value="InterPro"/>
</dbReference>
<dbReference type="InterPro" id="IPR007271">
    <property type="entry name" value="Nuc_sug_transpt"/>
</dbReference>
<keyword evidence="5 7" id="KW-0472">Membrane</keyword>
<dbReference type="Proteomes" id="UP000036893">
    <property type="component" value="Unassembled WGS sequence"/>
</dbReference>
<evidence type="ECO:0000256" key="7">
    <source>
        <dbReference type="SAM" id="Phobius"/>
    </source>
</evidence>
<feature type="transmembrane region" description="Helical" evidence="7">
    <location>
        <begin position="6"/>
        <end position="24"/>
    </location>
</feature>
<keyword evidence="4 7" id="KW-1133">Transmembrane helix</keyword>
<evidence type="ECO:0000313" key="8">
    <source>
        <dbReference type="EMBL" id="GFF44283.1"/>
    </source>
</evidence>
<accession>A0A8H3S529</accession>
<name>A0A8H3S529_9EURO</name>
<feature type="transmembrane region" description="Helical" evidence="7">
    <location>
        <begin position="51"/>
        <end position="74"/>
    </location>
</feature>
<feature type="transmembrane region" description="Helical" evidence="7">
    <location>
        <begin position="246"/>
        <end position="269"/>
    </location>
</feature>
<evidence type="ECO:0000313" key="10">
    <source>
        <dbReference type="Proteomes" id="UP000465221"/>
    </source>
</evidence>
<dbReference type="GeneID" id="66997888"/>
<evidence type="ECO:0000256" key="2">
    <source>
        <dbReference type="ARBA" id="ARBA00022692"/>
    </source>
</evidence>
<evidence type="ECO:0000313" key="9">
    <source>
        <dbReference type="EMBL" id="GIC93923.1"/>
    </source>
</evidence>
<evidence type="ECO:0000256" key="1">
    <source>
        <dbReference type="ARBA" id="ARBA00004477"/>
    </source>
</evidence>
<reference evidence="9" key="1">
    <citation type="journal article" date="2015" name="Genome Announc.">
        <title>Draft Genome Sequence of the Pathogenic Filamentous Fungus Aspergillus udagawae Strain IFM 46973T.</title>
        <authorList>
            <person name="Kusuya Y."/>
            <person name="Takahashi-Nakaguchi A."/>
            <person name="Takahashi H."/>
            <person name="Yaguchi T."/>
        </authorList>
    </citation>
    <scope>NUCLEOTIDE SEQUENCE</scope>
    <source>
        <strain evidence="9">IFM 46973</strain>
    </source>
</reference>
<reference evidence="9" key="3">
    <citation type="submission" date="2021-01" db="EMBL/GenBank/DDBJ databases">
        <title>Pan-genome distribution and transcriptional activeness of fungal secondary metabolism genes in Aspergillus section Fumigati.</title>
        <authorList>
            <person name="Takahashi H."/>
            <person name="Umemura M."/>
            <person name="Ninomiya A."/>
            <person name="Kusuya Y."/>
            <person name="Urayama S."/>
            <person name="Shimizu M."/>
            <person name="Watanabe A."/>
            <person name="Kamei K."/>
            <person name="Yaguchi T."/>
            <person name="Hagiwara D."/>
        </authorList>
    </citation>
    <scope>NUCLEOTIDE SEQUENCE</scope>
    <source>
        <strain evidence="9">IFM 46973</strain>
    </source>
</reference>
<protein>
    <submittedName>
        <fullName evidence="8">Integral membrane protein</fullName>
    </submittedName>
</protein>
<comment type="subcellular location">
    <subcellularLocation>
        <location evidence="1">Endoplasmic reticulum membrane</location>
        <topology evidence="1">Multi-pass membrane protein</topology>
    </subcellularLocation>
</comment>
<proteinExistence type="predicted"/>
<dbReference type="EMBL" id="BLKC01000057">
    <property type="protein sequence ID" value="GFF44283.1"/>
    <property type="molecule type" value="Genomic_DNA"/>
</dbReference>
<keyword evidence="2 7" id="KW-0812">Transmembrane</keyword>
<dbReference type="AlphaFoldDB" id="A0A8H3S529"/>
<reference evidence="8 10" key="2">
    <citation type="submission" date="2020-01" db="EMBL/GenBank/DDBJ databases">
        <title>Draft genome sequence of Aspergillus udagawae IFM 46972.</title>
        <authorList>
            <person name="Takahashi H."/>
            <person name="Yaguchi T."/>
        </authorList>
    </citation>
    <scope>NUCLEOTIDE SEQUENCE [LARGE SCALE GENOMIC DNA]</scope>
    <source>
        <strain evidence="8 10">IFM 46972</strain>
    </source>
</reference>
<keyword evidence="3" id="KW-0256">Endoplasmic reticulum</keyword>
<dbReference type="PANTHER" id="PTHR13146">
    <property type="match status" value="1"/>
</dbReference>
<sequence length="461" mass="51383">MASRALIPFLVTMMLVTGVCNTILNKFQDMQCVRNCDSPDPKYRHTFEQPVVQTVQMFIGEMGCWLVIFASYVYQSFIYPRLSPNSSPLLAGGYNPVHPDDIGDEEDHTIDGPDASNHTPKRTDAGGRVYLSGRLILLLAAPACCDIAGTTLMNVGLLFVAASIYQMTRGALVLFVGLFSVLFLRRKLFLYQWIALFVVVLGVALVGLAGALFSQDQGHDISRDGTLAIATRAVMEAREFAKTPEAIKAVIGVLLIAAAQIFTASQFVLEEWILENYAMDPLQVVGWEGVFGFSITVIASIILYLTVGRTEAGRYGYFDAKEGWRQVFSHKYIAMASILIMISIGFVFLKTSVFAFPYFRVQEANLSFSHRGFNFFGLSVTHAVSATSRSTIDTCRTLFIWLVSLALGWETFKWLQVLGFALLVYGTFLFNDIIRPPLKACLPRDRQERQILLPEEPIEHI</sequence>
<dbReference type="Pfam" id="PF04142">
    <property type="entry name" value="Nuc_sug_transp"/>
    <property type="match status" value="1"/>
</dbReference>
<evidence type="ECO:0000256" key="6">
    <source>
        <dbReference type="SAM" id="MobiDB-lite"/>
    </source>
</evidence>
<dbReference type="RefSeq" id="XP_043151189.1">
    <property type="nucleotide sequence ID" value="XM_043295254.1"/>
</dbReference>
<comment type="caution">
    <text evidence="8">The sequence shown here is derived from an EMBL/GenBank/DDBJ whole genome shotgun (WGS) entry which is preliminary data.</text>
</comment>
<dbReference type="Proteomes" id="UP000465221">
    <property type="component" value="Unassembled WGS sequence"/>
</dbReference>
<evidence type="ECO:0000256" key="4">
    <source>
        <dbReference type="ARBA" id="ARBA00022989"/>
    </source>
</evidence>
<feature type="region of interest" description="Disordered" evidence="6">
    <location>
        <begin position="102"/>
        <end position="123"/>
    </location>
</feature>
<dbReference type="InterPro" id="IPR037185">
    <property type="entry name" value="EmrE-like"/>
</dbReference>
<feature type="transmembrane region" description="Helical" evidence="7">
    <location>
        <begin position="328"/>
        <end position="349"/>
    </location>
</feature>
<feature type="transmembrane region" description="Helical" evidence="7">
    <location>
        <begin position="167"/>
        <end position="184"/>
    </location>
</feature>
<dbReference type="PIRSF" id="PIRSF036436">
    <property type="entry name" value="UCP036436"/>
    <property type="match status" value="1"/>
</dbReference>
<feature type="transmembrane region" description="Helical" evidence="7">
    <location>
        <begin position="289"/>
        <end position="307"/>
    </location>
</feature>
<dbReference type="PANTHER" id="PTHR13146:SF0">
    <property type="entry name" value="SOLUTE CARRIER FAMILY 35 MEMBER F6"/>
    <property type="match status" value="1"/>
</dbReference>
<evidence type="ECO:0000256" key="5">
    <source>
        <dbReference type="ARBA" id="ARBA00023136"/>
    </source>
</evidence>
<feature type="transmembrane region" description="Helical" evidence="7">
    <location>
        <begin position="190"/>
        <end position="213"/>
    </location>
</feature>
<dbReference type="SUPFAM" id="SSF103481">
    <property type="entry name" value="Multidrug resistance efflux transporter EmrE"/>
    <property type="match status" value="1"/>
</dbReference>
<dbReference type="InterPro" id="IPR012404">
    <property type="entry name" value="UCP036436"/>
</dbReference>
<feature type="transmembrane region" description="Helical" evidence="7">
    <location>
        <begin position="414"/>
        <end position="434"/>
    </location>
</feature>
<organism evidence="8 10">
    <name type="scientific">Aspergillus udagawae</name>
    <dbReference type="NCBI Taxonomy" id="91492"/>
    <lineage>
        <taxon>Eukaryota</taxon>
        <taxon>Fungi</taxon>
        <taxon>Dikarya</taxon>
        <taxon>Ascomycota</taxon>
        <taxon>Pezizomycotina</taxon>
        <taxon>Eurotiomycetes</taxon>
        <taxon>Eurotiomycetidae</taxon>
        <taxon>Eurotiales</taxon>
        <taxon>Aspergillaceae</taxon>
        <taxon>Aspergillus</taxon>
        <taxon>Aspergillus subgen. Fumigati</taxon>
    </lineage>
</organism>
<evidence type="ECO:0000256" key="3">
    <source>
        <dbReference type="ARBA" id="ARBA00022824"/>
    </source>
</evidence>
<feature type="transmembrane region" description="Helical" evidence="7">
    <location>
        <begin position="135"/>
        <end position="160"/>
    </location>
</feature>
<dbReference type="GO" id="GO:0000139">
    <property type="term" value="C:Golgi membrane"/>
    <property type="evidence" value="ECO:0007669"/>
    <property type="project" value="InterPro"/>
</dbReference>